<dbReference type="AlphaFoldDB" id="A0A6U0KJX9"/>
<evidence type="ECO:0008006" key="6">
    <source>
        <dbReference type="Google" id="ProtNLM"/>
    </source>
</evidence>
<keyword evidence="2 3" id="KW-0175">Coiled coil</keyword>
<dbReference type="Pfam" id="PF07047">
    <property type="entry name" value="OPA3"/>
    <property type="match status" value="1"/>
</dbReference>
<evidence type="ECO:0000256" key="4">
    <source>
        <dbReference type="SAM" id="MobiDB-lite"/>
    </source>
</evidence>
<dbReference type="InterPro" id="IPR010754">
    <property type="entry name" value="OPA3-like"/>
</dbReference>
<evidence type="ECO:0000256" key="2">
    <source>
        <dbReference type="ARBA" id="ARBA00023054"/>
    </source>
</evidence>
<feature type="coiled-coil region" evidence="3">
    <location>
        <begin position="101"/>
        <end position="142"/>
    </location>
</feature>
<proteinExistence type="inferred from homology"/>
<gene>
    <name evidence="5" type="ORF">MPOL1434_LOCUS8682</name>
</gene>
<sequence>MAPAALPLAKIGSLLIKTLSKPVAKRIKTDFTRYGLTRRFLVGMGQSTHQLTTRMTIWSEGFKVRSIPPLEENEAITKGADLLGEAIVFGVSVGVVVWEYNRSNEKAKAKEEKRLLEIEAENDEMDEMLHALDVRIEALEKAVKAQNHSLLYSGQRYVEPPKEALKLIPVPRKLKQKQNGNGNGDSNGVTYGDNGQSTSESFGTNERAEDTLHTHNNAAIATEERESNNKIMFHVGANESTGNPGRLVALEDLVGGLEKGLSGRIIEEDDDFGGDDEAKKKKSGRWGAWWPF</sequence>
<dbReference type="GO" id="GO:0019216">
    <property type="term" value="P:regulation of lipid metabolic process"/>
    <property type="evidence" value="ECO:0007669"/>
    <property type="project" value="TreeGrafter"/>
</dbReference>
<evidence type="ECO:0000256" key="1">
    <source>
        <dbReference type="ARBA" id="ARBA00007584"/>
    </source>
</evidence>
<dbReference type="GO" id="GO:0005739">
    <property type="term" value="C:mitochondrion"/>
    <property type="evidence" value="ECO:0007669"/>
    <property type="project" value="TreeGrafter"/>
</dbReference>
<protein>
    <recommendedName>
        <fullName evidence="6">OPA3-like protein</fullName>
    </recommendedName>
</protein>
<accession>A0A6U0KJX9</accession>
<dbReference type="PANTHER" id="PTHR12499">
    <property type="entry name" value="OPTIC ATROPHY 3 PROTEIN OPA3"/>
    <property type="match status" value="1"/>
</dbReference>
<reference evidence="5" key="1">
    <citation type="submission" date="2021-01" db="EMBL/GenBank/DDBJ databases">
        <authorList>
            <person name="Corre E."/>
            <person name="Pelletier E."/>
            <person name="Niang G."/>
            <person name="Scheremetjew M."/>
            <person name="Finn R."/>
            <person name="Kale V."/>
            <person name="Holt S."/>
            <person name="Cochrane G."/>
            <person name="Meng A."/>
            <person name="Brown T."/>
            <person name="Cohen L."/>
        </authorList>
    </citation>
    <scope>NUCLEOTIDE SEQUENCE</scope>
    <source>
        <strain evidence="5">CCMP3303</strain>
    </source>
</reference>
<evidence type="ECO:0000313" key="5">
    <source>
        <dbReference type="EMBL" id="CAD8375809.1"/>
    </source>
</evidence>
<feature type="region of interest" description="Disordered" evidence="4">
    <location>
        <begin position="172"/>
        <end position="206"/>
    </location>
</feature>
<dbReference type="EMBL" id="HBEJ01014811">
    <property type="protein sequence ID" value="CAD8375809.1"/>
    <property type="molecule type" value="Transcribed_RNA"/>
</dbReference>
<feature type="compositionally biased region" description="Polar residues" evidence="4">
    <location>
        <begin position="177"/>
        <end position="204"/>
    </location>
</feature>
<evidence type="ECO:0000256" key="3">
    <source>
        <dbReference type="SAM" id="Coils"/>
    </source>
</evidence>
<name>A0A6U0KJX9_9STRA</name>
<dbReference type="PANTHER" id="PTHR12499:SF0">
    <property type="entry name" value="OPTIC ATROPHY 3 PROTEIN"/>
    <property type="match status" value="1"/>
</dbReference>
<organism evidence="5">
    <name type="scientific">Minutocellus polymorphus</name>
    <dbReference type="NCBI Taxonomy" id="265543"/>
    <lineage>
        <taxon>Eukaryota</taxon>
        <taxon>Sar</taxon>
        <taxon>Stramenopiles</taxon>
        <taxon>Ochrophyta</taxon>
        <taxon>Bacillariophyta</taxon>
        <taxon>Mediophyceae</taxon>
        <taxon>Cymatosirophycidae</taxon>
        <taxon>Cymatosirales</taxon>
        <taxon>Cymatosiraceae</taxon>
        <taxon>Minutocellus</taxon>
    </lineage>
</organism>
<comment type="similarity">
    <text evidence="1">Belongs to the OPA3 family.</text>
</comment>